<reference evidence="2" key="1">
    <citation type="submission" date="2017-03" db="EMBL/GenBank/DDBJ databases">
        <authorList>
            <person name="Herbold C."/>
        </authorList>
    </citation>
    <scope>NUCLEOTIDE SEQUENCE [LARGE SCALE GENOMIC DNA]</scope>
</reference>
<dbReference type="EMBL" id="LT841358">
    <property type="protein sequence ID" value="SMH71212.1"/>
    <property type="molecule type" value="Genomic_DNA"/>
</dbReference>
<dbReference type="AlphaFoldDB" id="A0A2H1FEK5"/>
<evidence type="ECO:0000313" key="2">
    <source>
        <dbReference type="Proteomes" id="UP000230607"/>
    </source>
</evidence>
<protein>
    <submittedName>
        <fullName evidence="1">Uncharacterized protein</fullName>
    </submittedName>
</protein>
<dbReference type="Proteomes" id="UP000230607">
    <property type="component" value="Chromosome 1"/>
</dbReference>
<keyword evidence="2" id="KW-1185">Reference proteome</keyword>
<sequence length="45" mass="5162">MEQFNVAIPARKFGNTASFKLNRDAVIVKQVTSLDSAQRWQGKYF</sequence>
<name>A0A2H1FEK5_9ARCH</name>
<accession>A0A2H1FEK5</accession>
<evidence type="ECO:0000313" key="1">
    <source>
        <dbReference type="EMBL" id="SMH71212.1"/>
    </source>
</evidence>
<gene>
    <name evidence="1" type="ORF">NCS_11019</name>
</gene>
<organism evidence="1 2">
    <name type="scientific">Candidatus Nitrosotalea okcheonensis</name>
    <dbReference type="NCBI Taxonomy" id="1903276"/>
    <lineage>
        <taxon>Archaea</taxon>
        <taxon>Nitrososphaerota</taxon>
        <taxon>Nitrososphaeria</taxon>
        <taxon>Nitrosotaleales</taxon>
        <taxon>Nitrosotaleaceae</taxon>
        <taxon>Nitrosotalea</taxon>
    </lineage>
</organism>
<proteinExistence type="predicted"/>